<gene>
    <name evidence="8" type="ORF">AVDCRST_MAG27-1074</name>
</gene>
<comment type="similarity">
    <text evidence="1 5">Belongs to the D-isomer specific 2-hydroxyacid dehydrogenase family.</text>
</comment>
<keyword evidence="4" id="KW-0520">NAD</keyword>
<feature type="domain" description="D-isomer specific 2-hydroxyacid dehydrogenase catalytic" evidence="6">
    <location>
        <begin position="35"/>
        <end position="320"/>
    </location>
</feature>
<dbReference type="PROSITE" id="PS00065">
    <property type="entry name" value="D_2_HYDROXYACID_DH_1"/>
    <property type="match status" value="1"/>
</dbReference>
<protein>
    <submittedName>
        <fullName evidence="8">D-3-phosphoglycerate dehydrogenase</fullName>
        <ecNumber evidence="8">1.1.1.95</ecNumber>
    </submittedName>
</protein>
<dbReference type="GO" id="GO:0051287">
    <property type="term" value="F:NAD binding"/>
    <property type="evidence" value="ECO:0007669"/>
    <property type="project" value="InterPro"/>
</dbReference>
<accession>A0A6J4GX94</accession>
<evidence type="ECO:0000256" key="3">
    <source>
        <dbReference type="ARBA" id="ARBA00023002"/>
    </source>
</evidence>
<evidence type="ECO:0000256" key="4">
    <source>
        <dbReference type="ARBA" id="ARBA00023027"/>
    </source>
</evidence>
<dbReference type="InterPro" id="IPR006140">
    <property type="entry name" value="D-isomer_DH_NAD-bd"/>
</dbReference>
<dbReference type="InterPro" id="IPR029753">
    <property type="entry name" value="D-isomer_DH_CS"/>
</dbReference>
<keyword evidence="2" id="KW-0028">Amino-acid biosynthesis</keyword>
<dbReference type="Pfam" id="PF00389">
    <property type="entry name" value="2-Hacid_dh"/>
    <property type="match status" value="1"/>
</dbReference>
<evidence type="ECO:0000256" key="1">
    <source>
        <dbReference type="ARBA" id="ARBA00005854"/>
    </source>
</evidence>
<dbReference type="Pfam" id="PF02826">
    <property type="entry name" value="2-Hacid_dh_C"/>
    <property type="match status" value="1"/>
</dbReference>
<name>A0A6J4GX94_9PROT</name>
<dbReference type="FunFam" id="3.40.50.720:FF:000203">
    <property type="entry name" value="D-3-phosphoglycerate dehydrogenase (SerA)"/>
    <property type="match status" value="1"/>
</dbReference>
<reference evidence="8" key="1">
    <citation type="submission" date="2020-02" db="EMBL/GenBank/DDBJ databases">
        <authorList>
            <person name="Meier V. D."/>
        </authorList>
    </citation>
    <scope>NUCLEOTIDE SEQUENCE</scope>
    <source>
        <strain evidence="8">AVDCRST_MAG27</strain>
    </source>
</reference>
<dbReference type="InterPro" id="IPR006139">
    <property type="entry name" value="D-isomer_2_OHA_DH_cat_dom"/>
</dbReference>
<dbReference type="CDD" id="cd12169">
    <property type="entry name" value="PGDH_like_1"/>
    <property type="match status" value="1"/>
</dbReference>
<dbReference type="AlphaFoldDB" id="A0A6J4GX94"/>
<proteinExistence type="inferred from homology"/>
<dbReference type="Gene3D" id="3.40.50.720">
    <property type="entry name" value="NAD(P)-binding Rossmann-like Domain"/>
    <property type="match status" value="2"/>
</dbReference>
<dbReference type="InterPro" id="IPR029752">
    <property type="entry name" value="D-isomer_DH_CS1"/>
</dbReference>
<dbReference type="PROSITE" id="PS00671">
    <property type="entry name" value="D_2_HYDROXYACID_DH_3"/>
    <property type="match status" value="1"/>
</dbReference>
<organism evidence="8">
    <name type="scientific">uncultured Craurococcus sp</name>
    <dbReference type="NCBI Taxonomy" id="1135998"/>
    <lineage>
        <taxon>Bacteria</taxon>
        <taxon>Pseudomonadati</taxon>
        <taxon>Pseudomonadota</taxon>
        <taxon>Alphaproteobacteria</taxon>
        <taxon>Acetobacterales</taxon>
        <taxon>Acetobacteraceae</taxon>
        <taxon>Craurococcus</taxon>
        <taxon>environmental samples</taxon>
    </lineage>
</organism>
<dbReference type="InterPro" id="IPR050857">
    <property type="entry name" value="D-2-hydroxyacid_DH"/>
</dbReference>
<feature type="domain" description="D-isomer specific 2-hydroxyacid dehydrogenase NAD-binding" evidence="7">
    <location>
        <begin position="116"/>
        <end position="292"/>
    </location>
</feature>
<sequence length="325" mass="34764">MPGLSRLAILDDYQGVALTRGPWDRLPDTLAIEVFRDTVTDPEALVARLAPSDAILIMRERTPFPRALLERLPNLRLLITTGTRNRSIDLEAAAERGVTVCGTPGFGHPTVDLTWGLILSLMRRIPEQQASLRAGGWQVAPGGSVGSTLEGKVLGVMGLGNLGSRVARVGQAFGMEVVAWSQNLTAERAEAAGARLVEKAQLMEEADVVSLHLILSERSRGIVGAEELGRMKRSAFIVNTSRGPLIDQGALVAALTEGRIAGAGIDVFDREPLPAGHPLLAAPNTVLTPHLGYVTEENYAQYFLGAVEAVEAFMAGRPIRELRAG</sequence>
<evidence type="ECO:0000259" key="6">
    <source>
        <dbReference type="Pfam" id="PF00389"/>
    </source>
</evidence>
<evidence type="ECO:0000256" key="5">
    <source>
        <dbReference type="RuleBase" id="RU003719"/>
    </source>
</evidence>
<keyword evidence="3 5" id="KW-0560">Oxidoreductase</keyword>
<dbReference type="InterPro" id="IPR036291">
    <property type="entry name" value="NAD(P)-bd_dom_sf"/>
</dbReference>
<dbReference type="PANTHER" id="PTHR42789:SF1">
    <property type="entry name" value="D-ISOMER SPECIFIC 2-HYDROXYACID DEHYDROGENASE FAMILY PROTEIN (AFU_ORTHOLOGUE AFUA_6G10090)"/>
    <property type="match status" value="1"/>
</dbReference>
<dbReference type="EC" id="1.1.1.95" evidence="8"/>
<evidence type="ECO:0000256" key="2">
    <source>
        <dbReference type="ARBA" id="ARBA00022605"/>
    </source>
</evidence>
<dbReference type="PANTHER" id="PTHR42789">
    <property type="entry name" value="D-ISOMER SPECIFIC 2-HYDROXYACID DEHYDROGENASE FAMILY PROTEIN (AFU_ORTHOLOGUE AFUA_6G10090)"/>
    <property type="match status" value="1"/>
</dbReference>
<dbReference type="SUPFAM" id="SSF52283">
    <property type="entry name" value="Formate/glycerate dehydrogenase catalytic domain-like"/>
    <property type="match status" value="1"/>
</dbReference>
<evidence type="ECO:0000259" key="7">
    <source>
        <dbReference type="Pfam" id="PF02826"/>
    </source>
</evidence>
<evidence type="ECO:0000313" key="8">
    <source>
        <dbReference type="EMBL" id="CAA9209306.1"/>
    </source>
</evidence>
<dbReference type="SUPFAM" id="SSF51735">
    <property type="entry name" value="NAD(P)-binding Rossmann-fold domains"/>
    <property type="match status" value="1"/>
</dbReference>
<dbReference type="GO" id="GO:0008652">
    <property type="term" value="P:amino acid biosynthetic process"/>
    <property type="evidence" value="ECO:0007669"/>
    <property type="project" value="UniProtKB-KW"/>
</dbReference>
<dbReference type="EMBL" id="CADCTD010000001">
    <property type="protein sequence ID" value="CAA9209306.1"/>
    <property type="molecule type" value="Genomic_DNA"/>
</dbReference>
<dbReference type="GO" id="GO:0004617">
    <property type="term" value="F:phosphoglycerate dehydrogenase activity"/>
    <property type="evidence" value="ECO:0007669"/>
    <property type="project" value="UniProtKB-EC"/>
</dbReference>